<dbReference type="PANTHER" id="PTHR15384">
    <property type="entry name" value="PROTEIN EVI2B"/>
    <property type="match status" value="1"/>
</dbReference>
<keyword evidence="5" id="KW-1185">Reference proteome</keyword>
<feature type="signal peptide" evidence="3">
    <location>
        <begin position="1"/>
        <end position="20"/>
    </location>
</feature>
<protein>
    <submittedName>
        <fullName evidence="4">EVI2B protein</fullName>
    </submittedName>
</protein>
<feature type="compositionally biased region" description="Polar residues" evidence="1">
    <location>
        <begin position="177"/>
        <end position="193"/>
    </location>
</feature>
<evidence type="ECO:0000313" key="5">
    <source>
        <dbReference type="Proteomes" id="UP000562322"/>
    </source>
</evidence>
<dbReference type="PANTHER" id="PTHR15384:SF0">
    <property type="entry name" value="PROTEIN EVI2B"/>
    <property type="match status" value="1"/>
</dbReference>
<feature type="region of interest" description="Disordered" evidence="1">
    <location>
        <begin position="26"/>
        <end position="76"/>
    </location>
</feature>
<sequence>MVSNQAIVLLFCGEIWKSLSTAVPPNVSTSESHVPTSTRSPTAGGPTTERLQTARPGSHKPGSAPTAATAPPQLPEMCIEPSNGSWAAAVIIVSTVLVSMAIAIALIILRKCCKRPLPVDSNWAGRSPFADGDTPDVFMDSIQTTKRSSVLSVLPWKWRDDAHVQHDPTAPQKPPGSASSQPAAGDGSATSPSAPAPEGASQEPASCPHPAECPELPPPPQWLMDPSAAPSQREEPCSQTEEPPPPPPELMTQEGHESLPQPEHPL</sequence>
<dbReference type="Proteomes" id="UP000562322">
    <property type="component" value="Unassembled WGS sequence"/>
</dbReference>
<feature type="non-terminal residue" evidence="4">
    <location>
        <position position="266"/>
    </location>
</feature>
<keyword evidence="2" id="KW-1133">Transmembrane helix</keyword>
<proteinExistence type="predicted"/>
<feature type="compositionally biased region" description="Polar residues" evidence="1">
    <location>
        <begin position="26"/>
        <end position="41"/>
    </location>
</feature>
<evidence type="ECO:0000256" key="3">
    <source>
        <dbReference type="SAM" id="SignalP"/>
    </source>
</evidence>
<dbReference type="GO" id="GO:2000035">
    <property type="term" value="P:regulation of stem cell division"/>
    <property type="evidence" value="ECO:0007669"/>
    <property type="project" value="TreeGrafter"/>
</dbReference>
<dbReference type="OrthoDB" id="9451284at2759"/>
<dbReference type="InterPro" id="IPR033239">
    <property type="entry name" value="EVI2B"/>
</dbReference>
<evidence type="ECO:0000256" key="1">
    <source>
        <dbReference type="SAM" id="MobiDB-lite"/>
    </source>
</evidence>
<keyword evidence="2" id="KW-0472">Membrane</keyword>
<dbReference type="AlphaFoldDB" id="A0A7L0W6R1"/>
<comment type="caution">
    <text evidence="4">The sequence shown here is derived from an EMBL/GenBank/DDBJ whole genome shotgun (WGS) entry which is preliminary data.</text>
</comment>
<dbReference type="GO" id="GO:0045660">
    <property type="term" value="P:positive regulation of neutrophil differentiation"/>
    <property type="evidence" value="ECO:0007669"/>
    <property type="project" value="TreeGrafter"/>
</dbReference>
<feature type="region of interest" description="Disordered" evidence="1">
    <location>
        <begin position="164"/>
        <end position="266"/>
    </location>
</feature>
<reference evidence="4 5" key="1">
    <citation type="submission" date="2019-09" db="EMBL/GenBank/DDBJ databases">
        <title>Bird 10,000 Genomes (B10K) Project - Family phase.</title>
        <authorList>
            <person name="Zhang G."/>
        </authorList>
    </citation>
    <scope>NUCLEOTIDE SEQUENCE [LARGE SCALE GENOMIC DNA]</scope>
    <source>
        <strain evidence="4">B10K-DU-001-39</strain>
        <tissue evidence="4">Muscle</tissue>
    </source>
</reference>
<feature type="chain" id="PRO_5029728621" evidence="3">
    <location>
        <begin position="21"/>
        <end position="266"/>
    </location>
</feature>
<gene>
    <name evidence="4" type="primary">Evi2b</name>
    <name evidence="4" type="ORF">ALELAT_R14978</name>
</gene>
<accession>A0A7L0W6R1</accession>
<dbReference type="EMBL" id="VXAV01004041">
    <property type="protein sequence ID" value="NXL87163.1"/>
    <property type="molecule type" value="Genomic_DNA"/>
</dbReference>
<keyword evidence="2" id="KW-0812">Transmembrane</keyword>
<evidence type="ECO:0000256" key="2">
    <source>
        <dbReference type="SAM" id="Phobius"/>
    </source>
</evidence>
<feature type="non-terminal residue" evidence="4">
    <location>
        <position position="1"/>
    </location>
</feature>
<feature type="transmembrane region" description="Helical" evidence="2">
    <location>
        <begin position="86"/>
        <end position="109"/>
    </location>
</feature>
<evidence type="ECO:0000313" key="4">
    <source>
        <dbReference type="EMBL" id="NXL87163.1"/>
    </source>
</evidence>
<keyword evidence="3" id="KW-0732">Signal</keyword>
<organism evidence="4 5">
    <name type="scientific">Alectura lathami</name>
    <name type="common">Australian brush turkey</name>
    <dbReference type="NCBI Taxonomy" id="81907"/>
    <lineage>
        <taxon>Eukaryota</taxon>
        <taxon>Metazoa</taxon>
        <taxon>Chordata</taxon>
        <taxon>Craniata</taxon>
        <taxon>Vertebrata</taxon>
        <taxon>Euteleostomi</taxon>
        <taxon>Archelosauria</taxon>
        <taxon>Archosauria</taxon>
        <taxon>Dinosauria</taxon>
        <taxon>Saurischia</taxon>
        <taxon>Theropoda</taxon>
        <taxon>Coelurosauria</taxon>
        <taxon>Aves</taxon>
        <taxon>Neognathae</taxon>
        <taxon>Galloanserae</taxon>
        <taxon>Galliformes</taxon>
        <taxon>Megapodiidae</taxon>
        <taxon>Alectura</taxon>
    </lineage>
</organism>
<name>A0A7L0W6R1_ALELA</name>